<evidence type="ECO:0000313" key="2">
    <source>
        <dbReference type="Proteomes" id="UP000716291"/>
    </source>
</evidence>
<reference evidence="1" key="1">
    <citation type="journal article" date="2020" name="Microb. Genom.">
        <title>Genetic diversity of clinical and environmental Mucorales isolates obtained from an investigation of mucormycosis cases among solid organ transplant recipients.</title>
        <authorList>
            <person name="Nguyen M.H."/>
            <person name="Kaul D."/>
            <person name="Muto C."/>
            <person name="Cheng S.J."/>
            <person name="Richter R.A."/>
            <person name="Bruno V.M."/>
            <person name="Liu G."/>
            <person name="Beyhan S."/>
            <person name="Sundermann A.J."/>
            <person name="Mounaud S."/>
            <person name="Pasculle A.W."/>
            <person name="Nierman W.C."/>
            <person name="Driscoll E."/>
            <person name="Cumbie R."/>
            <person name="Clancy C.J."/>
            <person name="Dupont C.L."/>
        </authorList>
    </citation>
    <scope>NUCLEOTIDE SEQUENCE</scope>
    <source>
        <strain evidence="1">GL11</strain>
    </source>
</reference>
<proteinExistence type="predicted"/>
<dbReference type="EMBL" id="JAANQT010001928">
    <property type="protein sequence ID" value="KAG1303588.1"/>
    <property type="molecule type" value="Genomic_DNA"/>
</dbReference>
<dbReference type="OrthoDB" id="2378114at2759"/>
<dbReference type="Proteomes" id="UP000716291">
    <property type="component" value="Unassembled WGS sequence"/>
</dbReference>
<accession>A0A9P7BNV4</accession>
<gene>
    <name evidence="1" type="ORF">G6F64_009945</name>
</gene>
<protein>
    <submittedName>
        <fullName evidence="1">Uncharacterized protein</fullName>
    </submittedName>
</protein>
<evidence type="ECO:0000313" key="1">
    <source>
        <dbReference type="EMBL" id="KAG1303588.1"/>
    </source>
</evidence>
<sequence>MSTLFVRQGEDTVENTNDLLELVISELQEKHNILHSHYSQLGKGFEKTIKPWALVFCKNIEDIEKTFHEESQEAEQRTWLDLIRICRVETAHQLRAVLCGIHIKPNNIGEEMDILRWIEEEKNGQPPSIVVVIDLFDLMLSNKSDNEYAETLRYLSIK</sequence>
<organism evidence="1 2">
    <name type="scientific">Rhizopus oryzae</name>
    <name type="common">Mucormycosis agent</name>
    <name type="synonym">Rhizopus arrhizus var. delemar</name>
    <dbReference type="NCBI Taxonomy" id="64495"/>
    <lineage>
        <taxon>Eukaryota</taxon>
        <taxon>Fungi</taxon>
        <taxon>Fungi incertae sedis</taxon>
        <taxon>Mucoromycota</taxon>
        <taxon>Mucoromycotina</taxon>
        <taxon>Mucoromycetes</taxon>
        <taxon>Mucorales</taxon>
        <taxon>Mucorineae</taxon>
        <taxon>Rhizopodaceae</taxon>
        <taxon>Rhizopus</taxon>
    </lineage>
</organism>
<comment type="caution">
    <text evidence="1">The sequence shown here is derived from an EMBL/GenBank/DDBJ whole genome shotgun (WGS) entry which is preliminary data.</text>
</comment>
<dbReference type="AlphaFoldDB" id="A0A9P7BNV4"/>
<name>A0A9P7BNV4_RHIOR</name>
<keyword evidence="2" id="KW-1185">Reference proteome</keyword>